<dbReference type="EMBL" id="GGFL01013325">
    <property type="protein sequence ID" value="MBW77503.1"/>
    <property type="molecule type" value="Transcribed_RNA"/>
</dbReference>
<protein>
    <submittedName>
        <fullName evidence="3">Putative secreted protein</fullName>
    </submittedName>
</protein>
<proteinExistence type="predicted"/>
<feature type="compositionally biased region" description="Basic and acidic residues" evidence="1">
    <location>
        <begin position="79"/>
        <end position="92"/>
    </location>
</feature>
<organism evidence="3">
    <name type="scientific">Anopheles darlingi</name>
    <name type="common">Mosquito</name>
    <dbReference type="NCBI Taxonomy" id="43151"/>
    <lineage>
        <taxon>Eukaryota</taxon>
        <taxon>Metazoa</taxon>
        <taxon>Ecdysozoa</taxon>
        <taxon>Arthropoda</taxon>
        <taxon>Hexapoda</taxon>
        <taxon>Insecta</taxon>
        <taxon>Pterygota</taxon>
        <taxon>Neoptera</taxon>
        <taxon>Endopterygota</taxon>
        <taxon>Diptera</taxon>
        <taxon>Nematocera</taxon>
        <taxon>Culicoidea</taxon>
        <taxon>Culicidae</taxon>
        <taxon>Anophelinae</taxon>
        <taxon>Anopheles</taxon>
    </lineage>
</organism>
<name>A0A2M4DIX5_ANODA</name>
<evidence type="ECO:0000256" key="2">
    <source>
        <dbReference type="SAM" id="SignalP"/>
    </source>
</evidence>
<feature type="signal peptide" evidence="2">
    <location>
        <begin position="1"/>
        <end position="29"/>
    </location>
</feature>
<keyword evidence="2" id="KW-0732">Signal</keyword>
<feature type="region of interest" description="Disordered" evidence="1">
    <location>
        <begin position="79"/>
        <end position="110"/>
    </location>
</feature>
<sequence>MMKKVSRHFALHGEEILFLLSCLLHGAIPSTTHTHPHAHSLSVCWCHKQVEGEGRRKGAPCVDNKISCQAAAQQTVKRGFGERCSREPKTRESVSSMDGVSGELGSDSTD</sequence>
<dbReference type="AlphaFoldDB" id="A0A2M4DIX5"/>
<reference evidence="3" key="1">
    <citation type="submission" date="2018-01" db="EMBL/GenBank/DDBJ databases">
        <title>An insight into the sialome of Amazonian anophelines.</title>
        <authorList>
            <person name="Ribeiro J.M."/>
            <person name="Scarpassa V."/>
            <person name="Calvo E."/>
        </authorList>
    </citation>
    <scope>NUCLEOTIDE SEQUENCE</scope>
</reference>
<evidence type="ECO:0000256" key="1">
    <source>
        <dbReference type="SAM" id="MobiDB-lite"/>
    </source>
</evidence>
<accession>A0A2M4DIX5</accession>
<evidence type="ECO:0000313" key="3">
    <source>
        <dbReference type="EMBL" id="MBW77503.1"/>
    </source>
</evidence>
<feature type="chain" id="PRO_5014649850" evidence="2">
    <location>
        <begin position="30"/>
        <end position="110"/>
    </location>
</feature>